<evidence type="ECO:0000256" key="4">
    <source>
        <dbReference type="ARBA" id="ARBA00023157"/>
    </source>
</evidence>
<keyword evidence="7" id="KW-0732">Signal</keyword>
<proteinExistence type="inferred from homology"/>
<evidence type="ECO:0000256" key="7">
    <source>
        <dbReference type="SAM" id="SignalP"/>
    </source>
</evidence>
<organism evidence="9 10">
    <name type="scientific">Huso huso</name>
    <name type="common">Beluga</name>
    <name type="synonym">Acipenser huso</name>
    <dbReference type="NCBI Taxonomy" id="61971"/>
    <lineage>
        <taxon>Eukaryota</taxon>
        <taxon>Metazoa</taxon>
        <taxon>Chordata</taxon>
        <taxon>Craniata</taxon>
        <taxon>Vertebrata</taxon>
        <taxon>Euteleostomi</taxon>
        <taxon>Actinopterygii</taxon>
        <taxon>Chondrostei</taxon>
        <taxon>Acipenseriformes</taxon>
        <taxon>Acipenseridae</taxon>
        <taxon>Huso</taxon>
    </lineage>
</organism>
<comment type="similarity">
    <text evidence="2">Belongs to the FAM20 family.</text>
</comment>
<dbReference type="EMBL" id="JAHFZB010000031">
    <property type="protein sequence ID" value="KAK6471590.1"/>
    <property type="molecule type" value="Genomic_DNA"/>
</dbReference>
<dbReference type="PANTHER" id="PTHR12450">
    <property type="entry name" value="DENTIN MATRIX PROTEIN 4 PROTEIN FAM20"/>
    <property type="match status" value="1"/>
</dbReference>
<keyword evidence="3" id="KW-0333">Golgi apparatus</keyword>
<dbReference type="InterPro" id="IPR009581">
    <property type="entry name" value="FAM20_C"/>
</dbReference>
<evidence type="ECO:0000313" key="10">
    <source>
        <dbReference type="Proteomes" id="UP001369086"/>
    </source>
</evidence>
<dbReference type="CDD" id="cd10314">
    <property type="entry name" value="FAM20_C"/>
    <property type="match status" value="1"/>
</dbReference>
<gene>
    <name evidence="9" type="ORF">HHUSO_G29510</name>
</gene>
<keyword evidence="4" id="KW-1015">Disulfide bond</keyword>
<accession>A0ABR0YGF7</accession>
<protein>
    <submittedName>
        <fullName evidence="9">Extracellular serine/threonine protein kinase FAM20C-like</fullName>
    </submittedName>
</protein>
<dbReference type="Pfam" id="PF06702">
    <property type="entry name" value="Fam20C"/>
    <property type="match status" value="1"/>
</dbReference>
<evidence type="ECO:0000256" key="6">
    <source>
        <dbReference type="SAM" id="MobiDB-lite"/>
    </source>
</evidence>
<feature type="signal peptide" evidence="7">
    <location>
        <begin position="1"/>
        <end position="19"/>
    </location>
</feature>
<name>A0ABR0YGF7_HUSHU</name>
<comment type="subcellular location">
    <subcellularLocation>
        <location evidence="1">Golgi apparatus</location>
    </subcellularLocation>
</comment>
<feature type="region of interest" description="Disordered" evidence="6">
    <location>
        <begin position="38"/>
        <end position="71"/>
    </location>
</feature>
<comment type="caution">
    <text evidence="9">The sequence shown here is derived from an EMBL/GenBank/DDBJ whole genome shotgun (WGS) entry which is preliminary data.</text>
</comment>
<dbReference type="InterPro" id="IPR024869">
    <property type="entry name" value="FAM20"/>
</dbReference>
<keyword evidence="5" id="KW-0325">Glycoprotein</keyword>
<sequence>MTILWISFISIACYFHLQCDEVTLHAAFPAPQVQAPLPGSPLPLSPPPPPRLSQPPLRAPRQSSLPWAGPPQFRGPEIERGHSPVLVRALQDFSGSSNRSSLESAPFNMAATRAATHKMSASPAKPATSKMAALFRHPLYNRERPELREEDWLFRVRSGAELNTKESGSQEWVSDEDGGFPPSQWNSSVESYPPWLRFHLGINRYELYPRHEPALELLLEQLATHKIKSAVQKPGGTQLKLVMSFPNYGQALFKPMKQARDQETSPDFFYFSDFERHNAEIAAFHLDRILDFRRIPPAVGRLINVTSEIWEITTDRKLARTFYRSPASNVCFYGECSYYCSTEHAVCGRPHQLEGSMAAFLPDPSLAKRRSWRSPWRRSYSRSKTAQWETNPDYCATVKQTPPYNKGTRLLDLIDLCILDFLMGNLDRHHYETFERFGNDTFLIHLDNGRGFGRHSHDEISILAPLRQCCRIKRSTYLRLQLLSQEEYRLSDVLRESLSRDPLSPVLSEPHLSALDRRLDTVLRAVSTCVTSQRGGVLHDDITP</sequence>
<keyword evidence="10" id="KW-1185">Reference proteome</keyword>
<reference evidence="9 10" key="1">
    <citation type="submission" date="2021-05" db="EMBL/GenBank/DDBJ databases">
        <authorList>
            <person name="Zahm M."/>
            <person name="Klopp C."/>
            <person name="Cabau C."/>
            <person name="Kuhl H."/>
            <person name="Suciu R."/>
            <person name="Ciorpac M."/>
            <person name="Holostenco D."/>
            <person name="Gessner J."/>
            <person name="Wuertz S."/>
            <person name="Hohne C."/>
            <person name="Stock M."/>
            <person name="Gislard M."/>
            <person name="Lluch J."/>
            <person name="Milhes M."/>
            <person name="Lampietro C."/>
            <person name="Lopez Roques C."/>
            <person name="Donnadieu C."/>
            <person name="Du K."/>
            <person name="Schartl M."/>
            <person name="Guiguen Y."/>
        </authorList>
    </citation>
    <scope>NUCLEOTIDE SEQUENCE [LARGE SCALE GENOMIC DNA]</scope>
    <source>
        <strain evidence="9">Hh-F2</strain>
        <tissue evidence="9">Blood</tissue>
    </source>
</reference>
<evidence type="ECO:0000256" key="3">
    <source>
        <dbReference type="ARBA" id="ARBA00023034"/>
    </source>
</evidence>
<evidence type="ECO:0000313" key="9">
    <source>
        <dbReference type="EMBL" id="KAK6471590.1"/>
    </source>
</evidence>
<dbReference type="Proteomes" id="UP001369086">
    <property type="component" value="Unassembled WGS sequence"/>
</dbReference>
<feature type="compositionally biased region" description="Pro residues" evidence="6">
    <location>
        <begin position="38"/>
        <end position="53"/>
    </location>
</feature>
<feature type="domain" description="FAM20 C-terminal" evidence="8">
    <location>
        <begin position="322"/>
        <end position="533"/>
    </location>
</feature>
<dbReference type="PANTHER" id="PTHR12450:SF25">
    <property type="entry name" value="FAM20 C-TERMINAL DOMAIN-CONTAINING PROTEIN"/>
    <property type="match status" value="1"/>
</dbReference>
<feature type="chain" id="PRO_5046778766" evidence="7">
    <location>
        <begin position="20"/>
        <end position="544"/>
    </location>
</feature>
<evidence type="ECO:0000259" key="8">
    <source>
        <dbReference type="Pfam" id="PF06702"/>
    </source>
</evidence>
<evidence type="ECO:0000256" key="2">
    <source>
        <dbReference type="ARBA" id="ARBA00006557"/>
    </source>
</evidence>
<evidence type="ECO:0000256" key="5">
    <source>
        <dbReference type="ARBA" id="ARBA00023180"/>
    </source>
</evidence>
<evidence type="ECO:0000256" key="1">
    <source>
        <dbReference type="ARBA" id="ARBA00004555"/>
    </source>
</evidence>